<evidence type="ECO:0000313" key="6">
    <source>
        <dbReference type="Proteomes" id="UP000886786"/>
    </source>
</evidence>
<keyword evidence="2" id="KW-0545">Nucleotide biosynthesis</keyword>
<dbReference type="InterPro" id="IPR000850">
    <property type="entry name" value="Adenylat/UMP-CMP_kin"/>
</dbReference>
<keyword evidence="1" id="KW-0808">Transferase</keyword>
<accession>A0A9D0ZR22</accession>
<protein>
    <submittedName>
        <fullName evidence="5">Nucleoside monophosphate kinase</fullName>
    </submittedName>
</protein>
<evidence type="ECO:0000256" key="3">
    <source>
        <dbReference type="ARBA" id="ARBA00022741"/>
    </source>
</evidence>
<keyword evidence="3" id="KW-0547">Nucleotide-binding</keyword>
<dbReference type="SUPFAM" id="SSF52540">
    <property type="entry name" value="P-loop containing nucleoside triphosphate hydrolases"/>
    <property type="match status" value="1"/>
</dbReference>
<dbReference type="PANTHER" id="PTHR23359">
    <property type="entry name" value="NUCLEOTIDE KINASE"/>
    <property type="match status" value="1"/>
</dbReference>
<gene>
    <name evidence="5" type="ORF">IAB27_04895</name>
</gene>
<dbReference type="GO" id="GO:0009165">
    <property type="term" value="P:nucleotide biosynthetic process"/>
    <property type="evidence" value="ECO:0007669"/>
    <property type="project" value="UniProtKB-KW"/>
</dbReference>
<dbReference type="GO" id="GO:0019205">
    <property type="term" value="F:nucleobase-containing compound kinase activity"/>
    <property type="evidence" value="ECO:0007669"/>
    <property type="project" value="InterPro"/>
</dbReference>
<evidence type="ECO:0000256" key="2">
    <source>
        <dbReference type="ARBA" id="ARBA00022727"/>
    </source>
</evidence>
<evidence type="ECO:0000256" key="1">
    <source>
        <dbReference type="ARBA" id="ARBA00022679"/>
    </source>
</evidence>
<comment type="caution">
    <text evidence="5">The sequence shown here is derived from an EMBL/GenBank/DDBJ whole genome shotgun (WGS) entry which is preliminary data.</text>
</comment>
<reference evidence="5" key="2">
    <citation type="journal article" date="2021" name="PeerJ">
        <title>Extensive microbial diversity within the chicken gut microbiome revealed by metagenomics and culture.</title>
        <authorList>
            <person name="Gilroy R."/>
            <person name="Ravi A."/>
            <person name="Getino M."/>
            <person name="Pursley I."/>
            <person name="Horton D.L."/>
            <person name="Alikhan N.F."/>
            <person name="Baker D."/>
            <person name="Gharbi K."/>
            <person name="Hall N."/>
            <person name="Watson M."/>
            <person name="Adriaenssens E.M."/>
            <person name="Foster-Nyarko E."/>
            <person name="Jarju S."/>
            <person name="Secka A."/>
            <person name="Antonio M."/>
            <person name="Oren A."/>
            <person name="Chaudhuri R.R."/>
            <person name="La Ragione R."/>
            <person name="Hildebrand F."/>
            <person name="Pallen M.J."/>
        </authorList>
    </citation>
    <scope>NUCLEOTIDE SEQUENCE</scope>
    <source>
        <strain evidence="5">CHK147-3167</strain>
    </source>
</reference>
<dbReference type="EMBL" id="DVFV01000091">
    <property type="protein sequence ID" value="HIQ90941.1"/>
    <property type="molecule type" value="Genomic_DNA"/>
</dbReference>
<dbReference type="Pfam" id="PF00406">
    <property type="entry name" value="ADK"/>
    <property type="match status" value="1"/>
</dbReference>
<dbReference type="GO" id="GO:0005524">
    <property type="term" value="F:ATP binding"/>
    <property type="evidence" value="ECO:0007669"/>
    <property type="project" value="InterPro"/>
</dbReference>
<dbReference type="AlphaFoldDB" id="A0A9D0ZR22"/>
<sequence>MKKKAIFVIGLPGSGKSTLSSRLTDENTDIISSGILISKLSNPNQKYYIDNYVNLGIDIPDNIYCNWIISFINQSNKRKFIIEGFPSNYKQVIIAKKMFESSNVSLEKVLYLNISKENAMIRLLNRRVCQICNISFSNSILKCTNCGRKTTIRQDDNFKIATNRLINYSKSLNEVKKYYYDKNLLIEINANESSEKKNKKLIKQIKRL</sequence>
<dbReference type="Gene3D" id="3.40.50.300">
    <property type="entry name" value="P-loop containing nucleotide triphosphate hydrolases"/>
    <property type="match status" value="1"/>
</dbReference>
<reference evidence="5" key="1">
    <citation type="submission" date="2020-10" db="EMBL/GenBank/DDBJ databases">
        <authorList>
            <person name="Gilroy R."/>
        </authorList>
    </citation>
    <scope>NUCLEOTIDE SEQUENCE</scope>
    <source>
        <strain evidence="5">CHK147-3167</strain>
    </source>
</reference>
<dbReference type="Proteomes" id="UP000886786">
    <property type="component" value="Unassembled WGS sequence"/>
</dbReference>
<evidence type="ECO:0000256" key="4">
    <source>
        <dbReference type="ARBA" id="ARBA00022777"/>
    </source>
</evidence>
<proteinExistence type="predicted"/>
<dbReference type="CDD" id="cd01428">
    <property type="entry name" value="ADK"/>
    <property type="match status" value="1"/>
</dbReference>
<evidence type="ECO:0000313" key="5">
    <source>
        <dbReference type="EMBL" id="HIQ90941.1"/>
    </source>
</evidence>
<dbReference type="InterPro" id="IPR027417">
    <property type="entry name" value="P-loop_NTPase"/>
</dbReference>
<organism evidence="5 6">
    <name type="scientific">Candidatus Coprosoma intestinipullorum</name>
    <dbReference type="NCBI Taxonomy" id="2840752"/>
    <lineage>
        <taxon>Bacteria</taxon>
        <taxon>Bacillati</taxon>
        <taxon>Bacillota</taxon>
        <taxon>Bacillota incertae sedis</taxon>
        <taxon>Candidatus Coprosoma</taxon>
    </lineage>
</organism>
<keyword evidence="4 5" id="KW-0418">Kinase</keyword>
<name>A0A9D0ZR22_9FIRM</name>